<accession>A0AB39UYI4</accession>
<dbReference type="InterPro" id="IPR052901">
    <property type="entry name" value="Bact_TGase-like"/>
</dbReference>
<dbReference type="AlphaFoldDB" id="A0AB39UYI4"/>
<gene>
    <name evidence="3" type="ORF">AAIA72_04860</name>
</gene>
<organism evidence="3">
    <name type="scientific">Thermohahella caldifontis</name>
    <dbReference type="NCBI Taxonomy" id="3142973"/>
    <lineage>
        <taxon>Bacteria</taxon>
        <taxon>Pseudomonadati</taxon>
        <taxon>Pseudomonadota</taxon>
        <taxon>Gammaproteobacteria</taxon>
        <taxon>Oceanospirillales</taxon>
        <taxon>Hahellaceae</taxon>
        <taxon>Thermohahella</taxon>
    </lineage>
</organism>
<sequence length="682" mass="76995">MRRAFEDNPELTPEAVNWALAALVLAVIPHVLRVPLWLTSLLAGMVLWRLGIRKGYLRFPGKAVRALMVVGLSLLFVLAYRWQYTVESAVAFLMLAYCLKLSELVTRRDAYLFNYLTLFLAALNFLFSQSVLMTLYVMSVYAGVLMALMALNGVLSALSWHRAGRWSLTIVLLAIPLTAALYVFTPRLAPLWRMPVQSEGAFTGLGEDLNFGEVADLVQSDERAFRVTFAGPRPAQPDLYWRAIILDGFDGQRWYRTPVQKQRDVQAVQANLRAGAEPAYRVWVEPHNRIWGFALGVANVTGDGVYRSPDDLIRFVSPLNHPAVYDVWPEAAVAPSALPWADAQRFLALPRYANPQARALGEALAKRYPDAGSRIAALQALFYKGGYTYTLRPPKLEGAHRIDAFLFSTRRGFCEHFAGALAYVLRASGIPARVIAGYQGGTWNADGGFLVVRQFDAHAWVEAWLGPEGWVRLDPTAWVAPERIERSLQDAVAGEGSFLEDAPLSLSRYRHVPVWAWLSNRMEEVNFQWYKWVVQFNDARQKSILEALLGRTDLRTLLWALIAVTCLTFLLMAAWVLYGDRQRQTEDPAARFGHWLRRYLRRKGLEVPENATVRQAVSLCCAVWPDAQERLEAWCFEVETVLYATNNPAADTGRRLKELKRHLRKIRLRGRKSQTTPGSALS</sequence>
<dbReference type="RefSeq" id="WP_369602298.1">
    <property type="nucleotide sequence ID" value="NZ_CP154858.1"/>
</dbReference>
<feature type="transmembrane region" description="Helical" evidence="1">
    <location>
        <begin position="63"/>
        <end position="82"/>
    </location>
</feature>
<dbReference type="Pfam" id="PF01841">
    <property type="entry name" value="Transglut_core"/>
    <property type="match status" value="1"/>
</dbReference>
<evidence type="ECO:0000259" key="2">
    <source>
        <dbReference type="SMART" id="SM00460"/>
    </source>
</evidence>
<feature type="transmembrane region" description="Helical" evidence="1">
    <location>
        <begin position="20"/>
        <end position="51"/>
    </location>
</feature>
<dbReference type="SMART" id="SM00460">
    <property type="entry name" value="TGc"/>
    <property type="match status" value="1"/>
</dbReference>
<feature type="domain" description="Transglutaminase-like" evidence="2">
    <location>
        <begin position="406"/>
        <end position="477"/>
    </location>
</feature>
<dbReference type="InterPro" id="IPR038765">
    <property type="entry name" value="Papain-like_cys_pep_sf"/>
</dbReference>
<keyword evidence="1" id="KW-0472">Membrane</keyword>
<keyword evidence="1" id="KW-0812">Transmembrane</keyword>
<dbReference type="Pfam" id="PF11992">
    <property type="entry name" value="TgpA_N"/>
    <property type="match status" value="1"/>
</dbReference>
<dbReference type="EMBL" id="CP154858">
    <property type="protein sequence ID" value="XDT73304.1"/>
    <property type="molecule type" value="Genomic_DNA"/>
</dbReference>
<evidence type="ECO:0000313" key="3">
    <source>
        <dbReference type="EMBL" id="XDT73304.1"/>
    </source>
</evidence>
<feature type="transmembrane region" description="Helical" evidence="1">
    <location>
        <begin position="112"/>
        <end position="132"/>
    </location>
</feature>
<dbReference type="InterPro" id="IPR021878">
    <property type="entry name" value="TgpA_N"/>
</dbReference>
<feature type="transmembrane region" description="Helical" evidence="1">
    <location>
        <begin position="557"/>
        <end position="578"/>
    </location>
</feature>
<keyword evidence="1" id="KW-1133">Transmembrane helix</keyword>
<dbReference type="InterPro" id="IPR002931">
    <property type="entry name" value="Transglutaminase-like"/>
</dbReference>
<feature type="transmembrane region" description="Helical" evidence="1">
    <location>
        <begin position="138"/>
        <end position="159"/>
    </location>
</feature>
<dbReference type="KEGG" id="tcd:AAIA72_04860"/>
<evidence type="ECO:0000256" key="1">
    <source>
        <dbReference type="SAM" id="Phobius"/>
    </source>
</evidence>
<feature type="transmembrane region" description="Helical" evidence="1">
    <location>
        <begin position="88"/>
        <end position="105"/>
    </location>
</feature>
<reference evidence="3" key="1">
    <citation type="submission" date="2024-05" db="EMBL/GenBank/DDBJ databases">
        <title>Genome sequencing of novel strain.</title>
        <authorList>
            <person name="Ganbat D."/>
            <person name="Ganbat S."/>
            <person name="Lee S.-J."/>
        </authorList>
    </citation>
    <scope>NUCLEOTIDE SEQUENCE</scope>
    <source>
        <strain evidence="3">SMD15-11</strain>
    </source>
</reference>
<dbReference type="PANTHER" id="PTHR42736:SF1">
    <property type="entry name" value="PROTEIN-GLUTAMINE GAMMA-GLUTAMYLTRANSFERASE"/>
    <property type="match status" value="1"/>
</dbReference>
<name>A0AB39UYI4_9GAMM</name>
<protein>
    <submittedName>
        <fullName evidence="3">TransglutaminaseTgpA domain-containing protein</fullName>
    </submittedName>
</protein>
<dbReference type="SUPFAM" id="SSF54001">
    <property type="entry name" value="Cysteine proteinases"/>
    <property type="match status" value="1"/>
</dbReference>
<dbReference type="PANTHER" id="PTHR42736">
    <property type="entry name" value="PROTEIN-GLUTAMINE GAMMA-GLUTAMYLTRANSFERASE"/>
    <property type="match status" value="1"/>
</dbReference>
<dbReference type="Gene3D" id="3.10.620.30">
    <property type="match status" value="1"/>
</dbReference>
<proteinExistence type="predicted"/>
<feature type="transmembrane region" description="Helical" evidence="1">
    <location>
        <begin position="166"/>
        <end position="184"/>
    </location>
</feature>